<proteinExistence type="predicted"/>
<accession>A0A7K1Y0U5</accession>
<comment type="caution">
    <text evidence="1">The sequence shown here is derived from an EMBL/GenBank/DDBJ whole genome shotgun (WGS) entry which is preliminary data.</text>
</comment>
<evidence type="ECO:0008006" key="3">
    <source>
        <dbReference type="Google" id="ProtNLM"/>
    </source>
</evidence>
<name>A0A7K1Y0U5_9SPHI</name>
<keyword evidence="2" id="KW-1185">Reference proteome</keyword>
<evidence type="ECO:0000313" key="1">
    <source>
        <dbReference type="EMBL" id="MXV16822.1"/>
    </source>
</evidence>
<dbReference type="EMBL" id="WVHS01000003">
    <property type="protein sequence ID" value="MXV16822.1"/>
    <property type="molecule type" value="Genomic_DNA"/>
</dbReference>
<reference evidence="1 2" key="1">
    <citation type="submission" date="2019-11" db="EMBL/GenBank/DDBJ databases">
        <title>Pedobacter sp. HMF7056 Genome sequencing and assembly.</title>
        <authorList>
            <person name="Kang H."/>
            <person name="Kim H."/>
            <person name="Joh K."/>
        </authorList>
    </citation>
    <scope>NUCLEOTIDE SEQUENCE [LARGE SCALE GENOMIC DNA]</scope>
    <source>
        <strain evidence="1 2">HMF7056</strain>
    </source>
</reference>
<dbReference type="RefSeq" id="WP_160907794.1">
    <property type="nucleotide sequence ID" value="NZ_WVHS01000003.1"/>
</dbReference>
<dbReference type="Proteomes" id="UP000451233">
    <property type="component" value="Unassembled WGS sequence"/>
</dbReference>
<organism evidence="1 2">
    <name type="scientific">Hufsiella ginkgonis</name>
    <dbReference type="NCBI Taxonomy" id="2695274"/>
    <lineage>
        <taxon>Bacteria</taxon>
        <taxon>Pseudomonadati</taxon>
        <taxon>Bacteroidota</taxon>
        <taxon>Sphingobacteriia</taxon>
        <taxon>Sphingobacteriales</taxon>
        <taxon>Sphingobacteriaceae</taxon>
        <taxon>Hufsiella</taxon>
    </lineage>
</organism>
<sequence length="1333" mass="145284">MNYDILRGSSLIATVSPSGSIERAIMGPNIANMTFELSSLIHFRVGDHVVIQGQNYYINTEPDVKKESSIKFIYSLKLEVVLYDLIRSKYFFYNSENVLTKSEFSLMGNAETFIDLLLLNVARRQTGWIKGTVDVTDTRMLTFNNENCLTVLSRLAEEFKTEFWIEGQTIHLTKRGNLVPLELQYGRGNGLYNIERIQQQDKQLVTVLYAEGGEKNIPADYRGFSSRLRLPSPLLFLERNVSQYGAREDTIVFPEIYPKRIGIVTAVGDEFTFTDTGIDFDLNLQLIDKVSAKVEFQTGYLAGNKFEIEAGSFDYSSKTMRLLVNQERDLVMPSSAFKPAVGDKYIISDIIMPNAYILAAELELQTAAQNYLNLNSDARKIYQVTCDNILFKQYNYSLTLGSYITLTDDDFGFSDAIRVLGFSQDLQDPSKITNLNLSEQVEINRYTKQANAQENIEKAIRQSRLFDVNRARLNWRTSQELKNLVFDPDGYYFSESIKPLSIETTMISVAAKSQQFVLSEIIFQPNYLGDSAKFRSSAGKLDHFSISEEIKTWNISAFSSDTLAPATAYYIYAKCSKVGIAGTIVLSISQMTVDQDPTDYYFLIGVVHSPVGSVRGISLTYGQTAINGKFITTGAIFSTDGLTYFDLDAGVIGGKIAFASGTTGYDNIADKPDLSSYIDAEYVDLLIADLQDQIDGQLISFFEQHDPTTSNAPAIDWTTPELKAQHANDTFTNTDTGASWRWVLVSGVWGWVPIADTATEQALALAGEALDTADGKRRVFVATPTTPYDVGDLWVQGFSGDIMRCQTARTSGIYMAGDWIKASKYTDDTVAEAAVLAAGNAAAAAGIANAQLADIANDGKLTPGEKHATKGEFDSITAEKAAIEAQADNYLITTEKTAYTTAYNTLYTYLGTLNLSTSGTETITAADFRAKFADYYEKRQLLLKALADKAKLIADNAGTAAAAAASSAATANALLADIANDAKLTPVEKKAVKKEWEIIQAEKPTIDGQATVYSITTEKTAYDTAYDALDAYISPKLTSLTTTETIVSADFRAAFKNYYDKKVLLLKKISDLADGRINTAQASAANAIADALAAYNAAGGVASDLSDLSGSLGGLAFEDLIGAAQLDSTIIDGGYIKTTLIDAEWIKSTVITTDYISGLDLDFVTGTIGGWTIEASALTAESVIKDGVVISGNPHVLIRGYIEYQNSGGTVIGYQEAAFGNELEDHISGDLNSELARLINHRPYITSSGSPSQNHALYLSAKGADNNFALETNGGRIQISATEIGDYIQLSSPDIYLNPGTLHIGVDTGYSGIVFTSSNPTLNFTKGILVGVS</sequence>
<gene>
    <name evidence="1" type="ORF">GS398_16085</name>
</gene>
<protein>
    <recommendedName>
        <fullName evidence="3">Prophage tail endopeptidase domain-containing protein</fullName>
    </recommendedName>
</protein>
<evidence type="ECO:0000313" key="2">
    <source>
        <dbReference type="Proteomes" id="UP000451233"/>
    </source>
</evidence>